<dbReference type="Pfam" id="PF00069">
    <property type="entry name" value="Pkinase"/>
    <property type="match status" value="1"/>
</dbReference>
<protein>
    <submittedName>
        <fullName evidence="3">Protein kinase</fullName>
    </submittedName>
</protein>
<keyword evidence="1" id="KW-1133">Transmembrane helix</keyword>
<evidence type="ECO:0000259" key="2">
    <source>
        <dbReference type="PROSITE" id="PS50011"/>
    </source>
</evidence>
<dbReference type="GO" id="GO:0016301">
    <property type="term" value="F:kinase activity"/>
    <property type="evidence" value="ECO:0007669"/>
    <property type="project" value="UniProtKB-KW"/>
</dbReference>
<dbReference type="SMART" id="SM00220">
    <property type="entry name" value="S_TKc"/>
    <property type="match status" value="1"/>
</dbReference>
<dbReference type="RefSeq" id="WP_382348839.1">
    <property type="nucleotide sequence ID" value="NZ_JBHMBP010000002.1"/>
</dbReference>
<dbReference type="PANTHER" id="PTHR24348:SF68">
    <property type="entry name" value="SERINE_THREONINE-PROTEIN KINASE ATG1C"/>
    <property type="match status" value="1"/>
</dbReference>
<evidence type="ECO:0000256" key="1">
    <source>
        <dbReference type="SAM" id="Phobius"/>
    </source>
</evidence>
<name>A0ABW2D4Y9_9ACTN</name>
<evidence type="ECO:0000313" key="3">
    <source>
        <dbReference type="EMBL" id="MFC6957370.1"/>
    </source>
</evidence>
<dbReference type="InterPro" id="IPR045269">
    <property type="entry name" value="Atg1-like"/>
</dbReference>
<dbReference type="CDD" id="cd14014">
    <property type="entry name" value="STKc_PknB_like"/>
    <property type="match status" value="1"/>
</dbReference>
<dbReference type="Gene3D" id="1.10.510.10">
    <property type="entry name" value="Transferase(Phosphotransferase) domain 1"/>
    <property type="match status" value="1"/>
</dbReference>
<keyword evidence="3" id="KW-0808">Transferase</keyword>
<gene>
    <name evidence="3" type="ORF">ACFQS3_09200</name>
</gene>
<keyword evidence="1" id="KW-0472">Membrane</keyword>
<dbReference type="PROSITE" id="PS50011">
    <property type="entry name" value="PROTEIN_KINASE_DOM"/>
    <property type="match status" value="1"/>
</dbReference>
<dbReference type="InterPro" id="IPR000719">
    <property type="entry name" value="Prot_kinase_dom"/>
</dbReference>
<sequence>MRAGHVVGGRYRLEERLGSGSQGEVWRAADERLHDRPVALKRALSGGDRAAAAKVRKESEALASLNHPHVVTVHDLVEDKGDHWIVMEFVAGSSLADLGTVGADAAARYGAQLAGGLEAVHAEGILHRDIKPANVLVTEQGQAKLADFGIARQVHAEPTLTGTGAVTGTPGYVAPEVVRGGRYTAAADVFSLGATLFHAVEGTTPFGEGNAHALLWRTAQGDRVAPKQAGSLEPVLDRLLEADPKRRIGIGEAQAALARLSGEPVSGRARKPMRRRWIGAAAAASALVVLAAVLWPALRPAESGGEPGGDPGGGVAADYLGDERTADPCALLDLDRLGEFGETRLDSDYGGWPHCNVFIDTEVGYTNVELYFYSSEQEPDPGETTMEGPIGVIRYEGDHAGCKRNLVLPDGRDIVSIEATQDESGDADLCAIADTAVEGALAVLAEGEVPRRAQSPDPASTYYLDACDLLDNEALERFPGVNAHAPYRAFGDWRCDWYSTTSADEVHVSFDFNEPPTAEEYDLIDLAGRTAVVRGDDWGEHSCLVTVVHRQYPSVDGDGSTVAENVRVQVFGDETAAQDDLCDLATDLARSVAEALPDA</sequence>
<keyword evidence="1" id="KW-0812">Transmembrane</keyword>
<dbReference type="Proteomes" id="UP001596470">
    <property type="component" value="Unassembled WGS sequence"/>
</dbReference>
<dbReference type="PANTHER" id="PTHR24348">
    <property type="entry name" value="SERINE/THREONINE-PROTEIN KINASE UNC-51-RELATED"/>
    <property type="match status" value="1"/>
</dbReference>
<organism evidence="3 4">
    <name type="scientific">Glycomyces mayteni</name>
    <dbReference type="NCBI Taxonomy" id="543887"/>
    <lineage>
        <taxon>Bacteria</taxon>
        <taxon>Bacillati</taxon>
        <taxon>Actinomycetota</taxon>
        <taxon>Actinomycetes</taxon>
        <taxon>Glycomycetales</taxon>
        <taxon>Glycomycetaceae</taxon>
        <taxon>Glycomyces</taxon>
    </lineage>
</organism>
<keyword evidence="4" id="KW-1185">Reference proteome</keyword>
<dbReference type="Gene3D" id="3.30.200.20">
    <property type="entry name" value="Phosphorylase Kinase, domain 1"/>
    <property type="match status" value="1"/>
</dbReference>
<feature type="domain" description="Protein kinase" evidence="2">
    <location>
        <begin position="11"/>
        <end position="260"/>
    </location>
</feature>
<dbReference type="EMBL" id="JBHSYS010000002">
    <property type="protein sequence ID" value="MFC6957370.1"/>
    <property type="molecule type" value="Genomic_DNA"/>
</dbReference>
<keyword evidence="3" id="KW-0418">Kinase</keyword>
<comment type="caution">
    <text evidence="3">The sequence shown here is derived from an EMBL/GenBank/DDBJ whole genome shotgun (WGS) entry which is preliminary data.</text>
</comment>
<dbReference type="PROSITE" id="PS00108">
    <property type="entry name" value="PROTEIN_KINASE_ST"/>
    <property type="match status" value="1"/>
</dbReference>
<feature type="transmembrane region" description="Helical" evidence="1">
    <location>
        <begin position="277"/>
        <end position="298"/>
    </location>
</feature>
<dbReference type="InterPro" id="IPR011009">
    <property type="entry name" value="Kinase-like_dom_sf"/>
</dbReference>
<dbReference type="InterPro" id="IPR008271">
    <property type="entry name" value="Ser/Thr_kinase_AS"/>
</dbReference>
<accession>A0ABW2D4Y9</accession>
<evidence type="ECO:0000313" key="4">
    <source>
        <dbReference type="Proteomes" id="UP001596470"/>
    </source>
</evidence>
<reference evidence="4" key="1">
    <citation type="journal article" date="2019" name="Int. J. Syst. Evol. Microbiol.">
        <title>The Global Catalogue of Microorganisms (GCM) 10K type strain sequencing project: providing services to taxonomists for standard genome sequencing and annotation.</title>
        <authorList>
            <consortium name="The Broad Institute Genomics Platform"/>
            <consortium name="The Broad Institute Genome Sequencing Center for Infectious Disease"/>
            <person name="Wu L."/>
            <person name="Ma J."/>
        </authorList>
    </citation>
    <scope>NUCLEOTIDE SEQUENCE [LARGE SCALE GENOMIC DNA]</scope>
    <source>
        <strain evidence="4">KACC 12634</strain>
    </source>
</reference>
<dbReference type="SUPFAM" id="SSF56112">
    <property type="entry name" value="Protein kinase-like (PK-like)"/>
    <property type="match status" value="1"/>
</dbReference>
<proteinExistence type="predicted"/>